<dbReference type="EMBL" id="BTGB01000001">
    <property type="protein sequence ID" value="GMM44744.1"/>
    <property type="molecule type" value="Genomic_DNA"/>
</dbReference>
<gene>
    <name evidence="2" type="ORF">DAPK24_013190</name>
</gene>
<evidence type="ECO:0000313" key="3">
    <source>
        <dbReference type="Proteomes" id="UP001378960"/>
    </source>
</evidence>
<dbReference type="InterPro" id="IPR007902">
    <property type="entry name" value="Chl4/mis15/CENP-N"/>
</dbReference>
<organism evidence="2 3">
    <name type="scientific">Pichia kluyveri</name>
    <name type="common">Yeast</name>
    <dbReference type="NCBI Taxonomy" id="36015"/>
    <lineage>
        <taxon>Eukaryota</taxon>
        <taxon>Fungi</taxon>
        <taxon>Dikarya</taxon>
        <taxon>Ascomycota</taxon>
        <taxon>Saccharomycotina</taxon>
        <taxon>Pichiomycetes</taxon>
        <taxon>Pichiales</taxon>
        <taxon>Pichiaceae</taxon>
        <taxon>Pichia</taxon>
    </lineage>
</organism>
<dbReference type="AlphaFoldDB" id="A0AAV5QZW2"/>
<reference evidence="2 3" key="1">
    <citation type="journal article" date="2023" name="Elife">
        <title>Identification of key yeast species and microbe-microbe interactions impacting larval growth of Drosophila in the wild.</title>
        <authorList>
            <person name="Mure A."/>
            <person name="Sugiura Y."/>
            <person name="Maeda R."/>
            <person name="Honda K."/>
            <person name="Sakurai N."/>
            <person name="Takahashi Y."/>
            <person name="Watada M."/>
            <person name="Katoh T."/>
            <person name="Gotoh A."/>
            <person name="Gotoh Y."/>
            <person name="Taniguchi I."/>
            <person name="Nakamura K."/>
            <person name="Hayashi T."/>
            <person name="Katayama T."/>
            <person name="Uemura T."/>
            <person name="Hattori Y."/>
        </authorList>
    </citation>
    <scope>NUCLEOTIDE SEQUENCE [LARGE SCALE GENOMIC DNA]</scope>
    <source>
        <strain evidence="2 3">PK-24</strain>
    </source>
</reference>
<proteinExistence type="predicted"/>
<evidence type="ECO:0000313" key="2">
    <source>
        <dbReference type="EMBL" id="GMM44744.1"/>
    </source>
</evidence>
<evidence type="ECO:0000256" key="1">
    <source>
        <dbReference type="SAM" id="MobiDB-lite"/>
    </source>
</evidence>
<feature type="region of interest" description="Disordered" evidence="1">
    <location>
        <begin position="322"/>
        <end position="343"/>
    </location>
</feature>
<keyword evidence="3" id="KW-1185">Reference proteome</keyword>
<protein>
    <submittedName>
        <fullName evidence="2">Chl4 protein</fullName>
    </submittedName>
</protein>
<comment type="caution">
    <text evidence="2">The sequence shown here is derived from an EMBL/GenBank/DDBJ whole genome shotgun (WGS) entry which is preliminary data.</text>
</comment>
<dbReference type="GO" id="GO:0034080">
    <property type="term" value="P:CENP-A containing chromatin assembly"/>
    <property type="evidence" value="ECO:0007669"/>
    <property type="project" value="InterPro"/>
</dbReference>
<accession>A0AAV5QZW2</accession>
<dbReference type="Pfam" id="PF05238">
    <property type="entry name" value="CENP-N"/>
    <property type="match status" value="1"/>
</dbReference>
<name>A0AAV5QZW2_PICKL</name>
<dbReference type="Proteomes" id="UP001378960">
    <property type="component" value="Unassembled WGS sequence"/>
</dbReference>
<dbReference type="GO" id="GO:0007059">
    <property type="term" value="P:chromosome segregation"/>
    <property type="evidence" value="ECO:0007669"/>
    <property type="project" value="InterPro"/>
</dbReference>
<dbReference type="Gene3D" id="3.10.20.720">
    <property type="match status" value="1"/>
</dbReference>
<feature type="compositionally biased region" description="Basic and acidic residues" evidence="1">
    <location>
        <begin position="324"/>
        <end position="339"/>
    </location>
</feature>
<sequence length="590" mass="67229">MPPKKRKITNSGILSNSYIPPLRASEIERELQKLPANSLFSLSQLWLTISITQPSLSNRDKEDGYTRQSLSEQYLKELEKLKEIKSKAQLKKKLVNLILVKFYPNGLNTLQLAQIDVQLLVDKPNVNAWVSSTAKIVNSVDKIPKENIDDLKDQTRNNIINELPNFTFKLNSQLFLENFITSLSNLYLTHVYISRHPYFPLLLIRVQMYDYSNPLKTNVKSKNLLADLTNVTLDRTAKMEFENSFQNILNNRYKQNYSVGKKKDTSLQRQIKIQNKPQIRSHRPFYILLPISSPHIIHSPALPEDLSSKLILQTLESTLSHSYHQKDKDQKKVNKDQTTKRTNFSSTSSNIKIMIFRDADIVNPIRNLSTVFTIKGISRFASALGAWGPYAQNIVDIGVFEKENNHLIINPDSFIELVDTDENDDDHIKERKIVAGLRFKGSLTKMNSNGVMNVNGRPGNAGNGSVVILDSDDDDEVDDVNKSNERLGFLEQEKERLKDPYTSLVPIHENNFYIEGDLSEFMNKRRNKKVQIKDQKIKVGMTLLGNDIFGGLHELAARGDLDPYSMPYWLTGESGTVGGKVIDSKLVKHV</sequence>